<feature type="domain" description="MPN" evidence="6">
    <location>
        <begin position="14"/>
        <end position="157"/>
    </location>
</feature>
<keyword evidence="4" id="KW-0862">Zinc</keyword>
<evidence type="ECO:0000256" key="2">
    <source>
        <dbReference type="ARBA" id="ARBA00022723"/>
    </source>
</evidence>
<keyword evidence="3" id="KW-0378">Hydrolase</keyword>
<evidence type="ECO:0000259" key="6">
    <source>
        <dbReference type="PROSITE" id="PS50249"/>
    </source>
</evidence>
<gene>
    <name evidence="7" type="ORF">BES08_01905</name>
    <name evidence="8" type="ORF">BV97_00367</name>
</gene>
<reference evidence="10" key="3">
    <citation type="journal article" date="2017" name="J. Biotechnol.">
        <title>Complete genome sequence of Novosphingobium resinovorum SA1, a versatile xenobiotic-degrading bacterium capable of utilizing sulfanilic acid.</title>
        <authorList>
            <person name="Hegedus B."/>
            <person name="Kos P.B."/>
            <person name="Balint B."/>
            <person name="Maroti G."/>
            <person name="Gan H.M."/>
            <person name="Perei K."/>
            <person name="Rakhely G."/>
        </authorList>
    </citation>
    <scope>NUCLEOTIDE SEQUENCE [LARGE SCALE GENOMIC DNA]</scope>
    <source>
        <strain evidence="10">SA1</strain>
    </source>
</reference>
<dbReference type="GO" id="GO:0008237">
    <property type="term" value="F:metallopeptidase activity"/>
    <property type="evidence" value="ECO:0007669"/>
    <property type="project" value="UniProtKB-KW"/>
</dbReference>
<dbReference type="KEGG" id="nre:BES08_01905"/>
<evidence type="ECO:0000313" key="7">
    <source>
        <dbReference type="EMBL" id="AOR75647.1"/>
    </source>
</evidence>
<accession>A0A031K3R0</accession>
<dbReference type="InterPro" id="IPR025657">
    <property type="entry name" value="RadC_JAB"/>
</dbReference>
<evidence type="ECO:0000313" key="10">
    <source>
        <dbReference type="Proteomes" id="UP000094626"/>
    </source>
</evidence>
<dbReference type="Proteomes" id="UP000024329">
    <property type="component" value="Unassembled WGS sequence"/>
</dbReference>
<keyword evidence="10" id="KW-1185">Reference proteome</keyword>
<reference evidence="7" key="2">
    <citation type="submission" date="2016-08" db="EMBL/GenBank/DDBJ databases">
        <authorList>
            <person name="Seilhamer J.J."/>
        </authorList>
    </citation>
    <scope>NUCLEOTIDE SEQUENCE [LARGE SCALE GENOMIC DNA]</scope>
    <source>
        <strain evidence="7">SA1</strain>
    </source>
</reference>
<keyword evidence="2" id="KW-0479">Metal-binding</keyword>
<dbReference type="SUPFAM" id="SSF102712">
    <property type="entry name" value="JAB1/MPN domain"/>
    <property type="match status" value="1"/>
</dbReference>
<evidence type="ECO:0000256" key="4">
    <source>
        <dbReference type="ARBA" id="ARBA00022833"/>
    </source>
</evidence>
<dbReference type="GO" id="GO:0046872">
    <property type="term" value="F:metal ion binding"/>
    <property type="evidence" value="ECO:0007669"/>
    <property type="project" value="UniProtKB-KW"/>
</dbReference>
<dbReference type="InterPro" id="IPR037518">
    <property type="entry name" value="MPN"/>
</dbReference>
<dbReference type="AlphaFoldDB" id="A0A031K3R0"/>
<sequence>MGDDGPSSAWLADAIVAARRLAEAASREAMRGLPLDTGSAEFRRYLVNRLGCRREECVQVFYFNGEGIYIAEDLYTGGRRTECLIPLRRTVRRAFDLDARRIVLAHNHPSGAARPSADDIAATARFRQIVEPLEIRLDDHCIVAGNAVASMRTMGIF</sequence>
<name>A0A031K3R0_9SPHN</name>
<evidence type="ECO:0000313" key="9">
    <source>
        <dbReference type="Proteomes" id="UP000024329"/>
    </source>
</evidence>
<dbReference type="GO" id="GO:0006508">
    <property type="term" value="P:proteolysis"/>
    <property type="evidence" value="ECO:0007669"/>
    <property type="project" value="UniProtKB-KW"/>
</dbReference>
<dbReference type="InterPro" id="IPR001405">
    <property type="entry name" value="UPF0758"/>
</dbReference>
<dbReference type="PROSITE" id="PS50249">
    <property type="entry name" value="MPN"/>
    <property type="match status" value="1"/>
</dbReference>
<dbReference type="eggNOG" id="COG2003">
    <property type="taxonomic scope" value="Bacteria"/>
</dbReference>
<dbReference type="EMBL" id="CP017075">
    <property type="protein sequence ID" value="AOR75647.1"/>
    <property type="molecule type" value="Genomic_DNA"/>
</dbReference>
<keyword evidence="5" id="KW-0482">Metalloprotease</keyword>
<dbReference type="Gene3D" id="3.40.140.10">
    <property type="entry name" value="Cytidine Deaminase, domain 2"/>
    <property type="match status" value="1"/>
</dbReference>
<keyword evidence="1" id="KW-0645">Protease</keyword>
<dbReference type="InterPro" id="IPR020891">
    <property type="entry name" value="UPF0758_CS"/>
</dbReference>
<dbReference type="PROSITE" id="PS01302">
    <property type="entry name" value="UPF0758"/>
    <property type="match status" value="1"/>
</dbReference>
<evidence type="ECO:0000256" key="3">
    <source>
        <dbReference type="ARBA" id="ARBA00022801"/>
    </source>
</evidence>
<organism evidence="8 9">
    <name type="scientific">Novosphingobium resinovorum</name>
    <dbReference type="NCBI Taxonomy" id="158500"/>
    <lineage>
        <taxon>Bacteria</taxon>
        <taxon>Pseudomonadati</taxon>
        <taxon>Pseudomonadota</taxon>
        <taxon>Alphaproteobacteria</taxon>
        <taxon>Sphingomonadales</taxon>
        <taxon>Sphingomonadaceae</taxon>
        <taxon>Novosphingobium</taxon>
    </lineage>
</organism>
<dbReference type="RefSeq" id="WP_008830959.1">
    <property type="nucleotide sequence ID" value="NZ_CP017075.1"/>
</dbReference>
<reference evidence="8 9" key="1">
    <citation type="submission" date="2014-03" db="EMBL/GenBank/DDBJ databases">
        <title>Whole genome sequence of Novosphingobium resinovorum KF1.</title>
        <authorList>
            <person name="Gan H.M."/>
            <person name="Gan H.Y."/>
            <person name="Chew T.H."/>
            <person name="Savka M.A."/>
        </authorList>
    </citation>
    <scope>NUCLEOTIDE SEQUENCE [LARGE SCALE GENOMIC DNA]</scope>
    <source>
        <strain evidence="8 9">KF1</strain>
    </source>
</reference>
<evidence type="ECO:0000256" key="1">
    <source>
        <dbReference type="ARBA" id="ARBA00022670"/>
    </source>
</evidence>
<dbReference type="Proteomes" id="UP000094626">
    <property type="component" value="Chromosome"/>
</dbReference>
<evidence type="ECO:0000313" key="8">
    <source>
        <dbReference type="EMBL" id="EZP84611.1"/>
    </source>
</evidence>
<evidence type="ECO:0000256" key="5">
    <source>
        <dbReference type="ARBA" id="ARBA00023049"/>
    </source>
</evidence>
<dbReference type="STRING" id="158500.BES08_01905"/>
<dbReference type="PATRIC" id="fig|158500.4.peg.377"/>
<dbReference type="EMBL" id="JFYZ01000001">
    <property type="protein sequence ID" value="EZP84611.1"/>
    <property type="molecule type" value="Genomic_DNA"/>
</dbReference>
<dbReference type="Pfam" id="PF04002">
    <property type="entry name" value="RadC"/>
    <property type="match status" value="1"/>
</dbReference>
<dbReference type="PANTHER" id="PTHR30471:SF3">
    <property type="entry name" value="UPF0758 PROTEIN YEES-RELATED"/>
    <property type="match status" value="1"/>
</dbReference>
<proteinExistence type="predicted"/>
<protein>
    <submittedName>
        <fullName evidence="8">DNA repair protein RadC</fullName>
    </submittedName>
</protein>
<dbReference type="PANTHER" id="PTHR30471">
    <property type="entry name" value="DNA REPAIR PROTEIN RADC"/>
    <property type="match status" value="1"/>
</dbReference>